<proteinExistence type="predicted"/>
<protein>
    <submittedName>
        <fullName evidence="1">Uncharacterized protein</fullName>
    </submittedName>
</protein>
<evidence type="ECO:0000313" key="1">
    <source>
        <dbReference type="EMBL" id="JAH48857.1"/>
    </source>
</evidence>
<accession>A0A0E9T636</accession>
<dbReference type="AlphaFoldDB" id="A0A0E9T636"/>
<sequence length="36" mass="4013">MTSTCPLFKLATPRDWPESKVSRALGSWMYAIVVIG</sequence>
<reference evidence="1" key="2">
    <citation type="journal article" date="2015" name="Fish Shellfish Immunol.">
        <title>Early steps in the European eel (Anguilla anguilla)-Vibrio vulnificus interaction in the gills: Role of the RtxA13 toxin.</title>
        <authorList>
            <person name="Callol A."/>
            <person name="Pajuelo D."/>
            <person name="Ebbesson L."/>
            <person name="Teles M."/>
            <person name="MacKenzie S."/>
            <person name="Amaro C."/>
        </authorList>
    </citation>
    <scope>NUCLEOTIDE SEQUENCE</scope>
</reference>
<reference evidence="1" key="1">
    <citation type="submission" date="2014-11" db="EMBL/GenBank/DDBJ databases">
        <authorList>
            <person name="Amaro Gonzalez C."/>
        </authorList>
    </citation>
    <scope>NUCLEOTIDE SEQUENCE</scope>
</reference>
<organism evidence="1">
    <name type="scientific">Anguilla anguilla</name>
    <name type="common">European freshwater eel</name>
    <name type="synonym">Muraena anguilla</name>
    <dbReference type="NCBI Taxonomy" id="7936"/>
    <lineage>
        <taxon>Eukaryota</taxon>
        <taxon>Metazoa</taxon>
        <taxon>Chordata</taxon>
        <taxon>Craniata</taxon>
        <taxon>Vertebrata</taxon>
        <taxon>Euteleostomi</taxon>
        <taxon>Actinopterygii</taxon>
        <taxon>Neopterygii</taxon>
        <taxon>Teleostei</taxon>
        <taxon>Anguilliformes</taxon>
        <taxon>Anguillidae</taxon>
        <taxon>Anguilla</taxon>
    </lineage>
</organism>
<dbReference type="EMBL" id="GBXM01059720">
    <property type="protein sequence ID" value="JAH48857.1"/>
    <property type="molecule type" value="Transcribed_RNA"/>
</dbReference>
<name>A0A0E9T636_ANGAN</name>